<gene>
    <name evidence="3" type="ORF">DUNSADRAFT_6997</name>
</gene>
<protein>
    <submittedName>
        <fullName evidence="3">Whirly transcription factor-domain-containing protein</fullName>
    </submittedName>
</protein>
<sequence>MQQLMRSCVGLRSATSGISRPAATSVSLHSSHRRSLTTQAAADSSYMPSRSYANYCVYKGKGAMSMQPIAPTWEGVVSQKGNAIQNVKRPGVLLLEFANVLGSTGAQTSFGNRNYDWGNKLTISLNVTELAQLSELPVNGTMMLYHDPDKNTPQENTRGKKLQISPTPQADGSFFFSISGRGANGQQQVSVPVAPPEMKVLRCSAEFLIPRLMGFDEMLFSTSQQAQPMEQ</sequence>
<accession>A0ABQ7GM84</accession>
<evidence type="ECO:0000313" key="3">
    <source>
        <dbReference type="EMBL" id="KAF5835718.1"/>
    </source>
</evidence>
<dbReference type="PANTHER" id="PTHR31745:SF1">
    <property type="entry name" value="SINGLE-STRANDED DNA-BINDING PROTEIN WHY2, MITOCHONDRIAL"/>
    <property type="match status" value="1"/>
</dbReference>
<dbReference type="Gene3D" id="2.30.31.10">
    <property type="entry name" value="Transcriptional Coactivator Pc4, Chain A"/>
    <property type="match status" value="1"/>
</dbReference>
<name>A0ABQ7GM84_DUNSA</name>
<proteinExistence type="inferred from homology"/>
<dbReference type="InterPro" id="IPR013742">
    <property type="entry name" value="Whirly"/>
</dbReference>
<dbReference type="Proteomes" id="UP000815325">
    <property type="component" value="Unassembled WGS sequence"/>
</dbReference>
<evidence type="ECO:0000256" key="1">
    <source>
        <dbReference type="ARBA" id="ARBA00006061"/>
    </source>
</evidence>
<evidence type="ECO:0000313" key="4">
    <source>
        <dbReference type="Proteomes" id="UP000815325"/>
    </source>
</evidence>
<evidence type="ECO:0000256" key="2">
    <source>
        <dbReference type="ARBA" id="ARBA00022946"/>
    </source>
</evidence>
<dbReference type="SUPFAM" id="SSF54447">
    <property type="entry name" value="ssDNA-binding transcriptional regulator domain"/>
    <property type="match status" value="1"/>
</dbReference>
<keyword evidence="2" id="KW-0809">Transit peptide</keyword>
<comment type="caution">
    <text evidence="3">The sequence shown here is derived from an EMBL/GenBank/DDBJ whole genome shotgun (WGS) entry which is preliminary data.</text>
</comment>
<keyword evidence="4" id="KW-1185">Reference proteome</keyword>
<comment type="similarity">
    <text evidence="1">Belongs to the Whirly family.</text>
</comment>
<dbReference type="InterPro" id="IPR009044">
    <property type="entry name" value="ssDNA-bd_transcriptional_reg"/>
</dbReference>
<organism evidence="3 4">
    <name type="scientific">Dunaliella salina</name>
    <name type="common">Green alga</name>
    <name type="synonym">Protococcus salinus</name>
    <dbReference type="NCBI Taxonomy" id="3046"/>
    <lineage>
        <taxon>Eukaryota</taxon>
        <taxon>Viridiplantae</taxon>
        <taxon>Chlorophyta</taxon>
        <taxon>core chlorophytes</taxon>
        <taxon>Chlorophyceae</taxon>
        <taxon>CS clade</taxon>
        <taxon>Chlamydomonadales</taxon>
        <taxon>Dunaliellaceae</taxon>
        <taxon>Dunaliella</taxon>
    </lineage>
</organism>
<dbReference type="PANTHER" id="PTHR31745">
    <property type="entry name" value="SINGLE-STRANDED DNA-BINDING PROTEIN WHY2, MITOCHONDRIAL"/>
    <property type="match status" value="1"/>
</dbReference>
<reference evidence="3" key="1">
    <citation type="submission" date="2017-08" db="EMBL/GenBank/DDBJ databases">
        <authorList>
            <person name="Polle J.E."/>
            <person name="Barry K."/>
            <person name="Cushman J."/>
            <person name="Schmutz J."/>
            <person name="Tran D."/>
            <person name="Hathwaick L.T."/>
            <person name="Yim W.C."/>
            <person name="Jenkins J."/>
            <person name="Mckie-Krisberg Z.M."/>
            <person name="Prochnik S."/>
            <person name="Lindquist E."/>
            <person name="Dockter R.B."/>
            <person name="Adam C."/>
            <person name="Molina H."/>
            <person name="Bunkerborg J."/>
            <person name="Jin E."/>
            <person name="Buchheim M."/>
            <person name="Magnuson J."/>
        </authorList>
    </citation>
    <scope>NUCLEOTIDE SEQUENCE</scope>
    <source>
        <strain evidence="3">CCAP 19/18</strain>
    </source>
</reference>
<dbReference type="Pfam" id="PF08536">
    <property type="entry name" value="Whirly"/>
    <property type="match status" value="1"/>
</dbReference>
<dbReference type="EMBL" id="MU069692">
    <property type="protein sequence ID" value="KAF5835718.1"/>
    <property type="molecule type" value="Genomic_DNA"/>
</dbReference>